<dbReference type="SUPFAM" id="SSF48264">
    <property type="entry name" value="Cytochrome P450"/>
    <property type="match status" value="1"/>
</dbReference>
<dbReference type="Proteomes" id="UP000663865">
    <property type="component" value="Unassembled WGS sequence"/>
</dbReference>
<dbReference type="Pfam" id="PF00067">
    <property type="entry name" value="p450"/>
    <property type="match status" value="1"/>
</dbReference>
<dbReference type="EMBL" id="CAJNXB010001433">
    <property type="protein sequence ID" value="CAF3166375.1"/>
    <property type="molecule type" value="Genomic_DNA"/>
</dbReference>
<dbReference type="OrthoDB" id="1055148at2759"/>
<evidence type="ECO:0000313" key="13">
    <source>
        <dbReference type="EMBL" id="CAF3593093.1"/>
    </source>
</evidence>
<dbReference type="InterPro" id="IPR036396">
    <property type="entry name" value="Cyt_P450_sf"/>
</dbReference>
<dbReference type="GO" id="GO:0020037">
    <property type="term" value="F:heme binding"/>
    <property type="evidence" value="ECO:0007669"/>
    <property type="project" value="InterPro"/>
</dbReference>
<dbReference type="GO" id="GO:0004497">
    <property type="term" value="F:monooxygenase activity"/>
    <property type="evidence" value="ECO:0007669"/>
    <property type="project" value="UniProtKB-KW"/>
</dbReference>
<dbReference type="Proteomes" id="UP000663862">
    <property type="component" value="Unassembled WGS sequence"/>
</dbReference>
<protein>
    <recommendedName>
        <fullName evidence="21">Cytochrome P450</fullName>
    </recommendedName>
</protein>
<dbReference type="EMBL" id="CAJNYD010004352">
    <property type="protein sequence ID" value="CAF3593093.1"/>
    <property type="molecule type" value="Genomic_DNA"/>
</dbReference>
<dbReference type="EMBL" id="CAJNYT010002904">
    <property type="protein sequence ID" value="CAF3500263.1"/>
    <property type="molecule type" value="Genomic_DNA"/>
</dbReference>
<keyword evidence="4 8" id="KW-0560">Oxidoreductase</keyword>
<dbReference type="EMBL" id="CAJOBO010000701">
    <property type="protein sequence ID" value="CAF4275050.1"/>
    <property type="molecule type" value="Genomic_DNA"/>
</dbReference>
<dbReference type="InterPro" id="IPR050196">
    <property type="entry name" value="Cytochrome_P450_Monoox"/>
</dbReference>
<dbReference type="Gene3D" id="1.10.630.10">
    <property type="entry name" value="Cytochrome P450"/>
    <property type="match status" value="1"/>
</dbReference>
<dbReference type="Proteomes" id="UP000663873">
    <property type="component" value="Unassembled WGS sequence"/>
</dbReference>
<dbReference type="PANTHER" id="PTHR24291">
    <property type="entry name" value="CYTOCHROME P450 FAMILY 4"/>
    <property type="match status" value="1"/>
</dbReference>
<dbReference type="PANTHER" id="PTHR24291:SF50">
    <property type="entry name" value="BIFUNCTIONAL ALBAFLAVENONE MONOOXYGENASE_TERPENE SYNTHASE"/>
    <property type="match status" value="1"/>
</dbReference>
<evidence type="ECO:0000313" key="14">
    <source>
        <dbReference type="EMBL" id="CAF4226167.1"/>
    </source>
</evidence>
<evidence type="ECO:0000313" key="11">
    <source>
        <dbReference type="EMBL" id="CAF3500263.1"/>
    </source>
</evidence>
<sequence>MFITLGLIILLAVVFYLKQYWYVLFSEKLPHFPQSFLTGNLLLLKAMSPAVALARGRAVLGDLFSFYAGPFRIVCLNRIEHVEQVFNRRHIYERDTFSTSVMKIFLPDSFRTLTGNEWKLRKKILSQIFRAPPMATYVSTIVNGADELIEYWRQEKHVADDSGRLKPVTKNVIFDIFLKLLLVDPSIHKESSAEFRQVFFDYETNIKKAMRIVFLPYWLTKLYLKLNKNFQRTEAVLHSYMDRFMNDANKSQNNLMTVLLSAEENKLMSKKSVYFDCVDFLSTAYGLGELSIAWFFHYVASAEQVQINIKKELASFGITPKSTLTIEAINQLVYLDCVVKEILRHSTAITTYTARVALEDDYLGNEQEKVPIRKGDTVLVCTYNIHHDPNYWKFDPYEFKPERFLNEDKDHEAYAYTPFGGGHRLCIGQKLGQLEFKLFVLRLMQFVTVHREDCKVKLNPDLGQEELVNLTGIYVTFDNETA</sequence>
<dbReference type="EMBL" id="CAJNYU010002382">
    <property type="protein sequence ID" value="CAF3544297.1"/>
    <property type="molecule type" value="Genomic_DNA"/>
</dbReference>
<feature type="binding site" description="axial binding residue" evidence="7">
    <location>
        <position position="426"/>
    </location>
    <ligand>
        <name>heme</name>
        <dbReference type="ChEBI" id="CHEBI:30413"/>
    </ligand>
    <ligandPart>
        <name>Fe</name>
        <dbReference type="ChEBI" id="CHEBI:18248"/>
    </ligandPart>
</feature>
<evidence type="ECO:0000313" key="10">
    <source>
        <dbReference type="EMBL" id="CAF3416879.1"/>
    </source>
</evidence>
<dbReference type="InterPro" id="IPR017972">
    <property type="entry name" value="Cyt_P450_CS"/>
</dbReference>
<proteinExistence type="inferred from homology"/>
<evidence type="ECO:0000256" key="3">
    <source>
        <dbReference type="ARBA" id="ARBA00022723"/>
    </source>
</evidence>
<dbReference type="Proteomes" id="UP000663851">
    <property type="component" value="Unassembled WGS sequence"/>
</dbReference>
<evidence type="ECO:0000313" key="18">
    <source>
        <dbReference type="EMBL" id="CAF4522476.1"/>
    </source>
</evidence>
<keyword evidence="6 8" id="KW-0503">Monooxygenase</keyword>
<dbReference type="EMBL" id="CAJNYV010001370">
    <property type="protein sequence ID" value="CAF3416879.1"/>
    <property type="molecule type" value="Genomic_DNA"/>
</dbReference>
<dbReference type="AlphaFoldDB" id="A0A817PG17"/>
<name>A0A817PG17_9BILA</name>
<keyword evidence="20" id="KW-1185">Reference proteome</keyword>
<dbReference type="Proteomes" id="UP000663825">
    <property type="component" value="Unassembled WGS sequence"/>
</dbReference>
<comment type="similarity">
    <text evidence="1 8">Belongs to the cytochrome P450 family.</text>
</comment>
<evidence type="ECO:0000313" key="16">
    <source>
        <dbReference type="EMBL" id="CAF4406402.1"/>
    </source>
</evidence>
<evidence type="ECO:0000313" key="12">
    <source>
        <dbReference type="EMBL" id="CAF3544297.1"/>
    </source>
</evidence>
<keyword evidence="5 7" id="KW-0408">Iron</keyword>
<dbReference type="EMBL" id="CAJOBP010000834">
    <property type="protein sequence ID" value="CAF4226167.1"/>
    <property type="molecule type" value="Genomic_DNA"/>
</dbReference>
<evidence type="ECO:0000313" key="20">
    <source>
        <dbReference type="Proteomes" id="UP000663873"/>
    </source>
</evidence>
<dbReference type="InterPro" id="IPR002403">
    <property type="entry name" value="Cyt_P450_E_grp-IV"/>
</dbReference>
<dbReference type="EMBL" id="CAJOBQ010000709">
    <property type="protein sequence ID" value="CAF4406402.1"/>
    <property type="molecule type" value="Genomic_DNA"/>
</dbReference>
<dbReference type="PROSITE" id="PS00086">
    <property type="entry name" value="CYTOCHROME_P450"/>
    <property type="match status" value="1"/>
</dbReference>
<dbReference type="CDD" id="cd00302">
    <property type="entry name" value="cytochrome_P450"/>
    <property type="match status" value="1"/>
</dbReference>
<dbReference type="EMBL" id="CAJOBR010000229">
    <property type="protein sequence ID" value="CAF4483944.1"/>
    <property type="molecule type" value="Genomic_DNA"/>
</dbReference>
<evidence type="ECO:0000313" key="19">
    <source>
        <dbReference type="Proteomes" id="UP000663825"/>
    </source>
</evidence>
<evidence type="ECO:0000256" key="2">
    <source>
        <dbReference type="ARBA" id="ARBA00022617"/>
    </source>
</evidence>
<dbReference type="Proteomes" id="UP000663872">
    <property type="component" value="Unassembled WGS sequence"/>
</dbReference>
<evidence type="ECO:0000256" key="6">
    <source>
        <dbReference type="ARBA" id="ARBA00023033"/>
    </source>
</evidence>
<comment type="caution">
    <text evidence="9">The sequence shown here is derived from an EMBL/GenBank/DDBJ whole genome shotgun (WGS) entry which is preliminary data.</text>
</comment>
<evidence type="ECO:0000313" key="9">
    <source>
        <dbReference type="EMBL" id="CAF3166375.1"/>
    </source>
</evidence>
<evidence type="ECO:0000256" key="7">
    <source>
        <dbReference type="PIRSR" id="PIRSR602403-1"/>
    </source>
</evidence>
<dbReference type="EMBL" id="CAJOBS010000203">
    <property type="protein sequence ID" value="CAF4522476.1"/>
    <property type="molecule type" value="Genomic_DNA"/>
</dbReference>
<evidence type="ECO:0000313" key="17">
    <source>
        <dbReference type="EMBL" id="CAF4483944.1"/>
    </source>
</evidence>
<dbReference type="GO" id="GO:0016705">
    <property type="term" value="F:oxidoreductase activity, acting on paired donors, with incorporation or reduction of molecular oxygen"/>
    <property type="evidence" value="ECO:0007669"/>
    <property type="project" value="InterPro"/>
</dbReference>
<keyword evidence="2 7" id="KW-0349">Heme</keyword>
<dbReference type="Proteomes" id="UP000663869">
    <property type="component" value="Unassembled WGS sequence"/>
</dbReference>
<comment type="cofactor">
    <cofactor evidence="7">
        <name>heme</name>
        <dbReference type="ChEBI" id="CHEBI:30413"/>
    </cofactor>
</comment>
<evidence type="ECO:0000256" key="8">
    <source>
        <dbReference type="RuleBase" id="RU000461"/>
    </source>
</evidence>
<dbReference type="Proteomes" id="UP000663833">
    <property type="component" value="Unassembled WGS sequence"/>
</dbReference>
<evidence type="ECO:0000256" key="5">
    <source>
        <dbReference type="ARBA" id="ARBA00023004"/>
    </source>
</evidence>
<reference evidence="9" key="1">
    <citation type="submission" date="2021-02" db="EMBL/GenBank/DDBJ databases">
        <authorList>
            <person name="Nowell W R."/>
        </authorList>
    </citation>
    <scope>NUCLEOTIDE SEQUENCE</scope>
</reference>
<organism evidence="9 19">
    <name type="scientific">Rotaria socialis</name>
    <dbReference type="NCBI Taxonomy" id="392032"/>
    <lineage>
        <taxon>Eukaryota</taxon>
        <taxon>Metazoa</taxon>
        <taxon>Spiralia</taxon>
        <taxon>Gnathifera</taxon>
        <taxon>Rotifera</taxon>
        <taxon>Eurotatoria</taxon>
        <taxon>Bdelloidea</taxon>
        <taxon>Philodinida</taxon>
        <taxon>Philodinidae</taxon>
        <taxon>Rotaria</taxon>
    </lineage>
</organism>
<dbReference type="InterPro" id="IPR001128">
    <property type="entry name" value="Cyt_P450"/>
</dbReference>
<dbReference type="Proteomes" id="UP000663848">
    <property type="component" value="Unassembled WGS sequence"/>
</dbReference>
<evidence type="ECO:0000313" key="15">
    <source>
        <dbReference type="EMBL" id="CAF4275050.1"/>
    </source>
</evidence>
<gene>
    <name evidence="12" type="ORF">FME351_LOCUS19146</name>
    <name evidence="11" type="ORF">GRG538_LOCUS17552</name>
    <name evidence="15" type="ORF">HFQ381_LOCUS11910</name>
    <name evidence="10" type="ORF">KIK155_LOCUS9556</name>
    <name evidence="13" type="ORF">LUA448_LOCUS30041</name>
    <name evidence="17" type="ORF">QYT958_LOCUS3279</name>
    <name evidence="9" type="ORF">TIS948_LOCUS10566</name>
    <name evidence="18" type="ORF">TOA249_LOCUS5110</name>
    <name evidence="16" type="ORF">TSG867_LOCUS13378</name>
    <name evidence="14" type="ORF">UJA718_LOCUS8043</name>
</gene>
<dbReference type="PRINTS" id="PR00465">
    <property type="entry name" value="EP450IV"/>
</dbReference>
<dbReference type="GO" id="GO:0005506">
    <property type="term" value="F:iron ion binding"/>
    <property type="evidence" value="ECO:0007669"/>
    <property type="project" value="InterPro"/>
</dbReference>
<accession>A0A817PG17</accession>
<evidence type="ECO:0000256" key="1">
    <source>
        <dbReference type="ARBA" id="ARBA00010617"/>
    </source>
</evidence>
<evidence type="ECO:0008006" key="21">
    <source>
        <dbReference type="Google" id="ProtNLM"/>
    </source>
</evidence>
<evidence type="ECO:0000256" key="4">
    <source>
        <dbReference type="ARBA" id="ARBA00023002"/>
    </source>
</evidence>
<keyword evidence="3 7" id="KW-0479">Metal-binding</keyword>
<dbReference type="Proteomes" id="UP000663838">
    <property type="component" value="Unassembled WGS sequence"/>
</dbReference>